<name>A0A0N9I071_9PSEU</name>
<dbReference type="Pfam" id="PF13489">
    <property type="entry name" value="Methyltransf_23"/>
    <property type="match status" value="1"/>
</dbReference>
<organism evidence="2 3">
    <name type="scientific">Kibdelosporangium phytohabitans</name>
    <dbReference type="NCBI Taxonomy" id="860235"/>
    <lineage>
        <taxon>Bacteria</taxon>
        <taxon>Bacillati</taxon>
        <taxon>Actinomycetota</taxon>
        <taxon>Actinomycetes</taxon>
        <taxon>Pseudonocardiales</taxon>
        <taxon>Pseudonocardiaceae</taxon>
        <taxon>Kibdelosporangium</taxon>
    </lineage>
</organism>
<evidence type="ECO:0008006" key="4">
    <source>
        <dbReference type="Google" id="ProtNLM"/>
    </source>
</evidence>
<dbReference type="EMBL" id="CP012752">
    <property type="protein sequence ID" value="ALG09062.1"/>
    <property type="molecule type" value="Genomic_DNA"/>
</dbReference>
<dbReference type="Proteomes" id="UP000063699">
    <property type="component" value="Chromosome"/>
</dbReference>
<reference evidence="2 3" key="1">
    <citation type="submission" date="2015-07" db="EMBL/GenBank/DDBJ databases">
        <title>Genome sequencing of Kibdelosporangium phytohabitans.</title>
        <authorList>
            <person name="Qin S."/>
            <person name="Xing K."/>
        </authorList>
    </citation>
    <scope>NUCLEOTIDE SEQUENCE [LARGE SCALE GENOMIC DNA]</scope>
    <source>
        <strain evidence="2 3">KLBMP1111</strain>
    </source>
</reference>
<dbReference type="AlphaFoldDB" id="A0A0N9I071"/>
<keyword evidence="1" id="KW-0812">Transmembrane</keyword>
<dbReference type="RefSeq" id="WP_054290966.1">
    <property type="nucleotide sequence ID" value="NZ_CP012752.1"/>
</dbReference>
<keyword evidence="1" id="KW-0472">Membrane</keyword>
<feature type="transmembrane region" description="Helical" evidence="1">
    <location>
        <begin position="173"/>
        <end position="192"/>
    </location>
</feature>
<proteinExistence type="predicted"/>
<sequence length="601" mass="67025">MIAWILFGLVVAYLLLDTLRLRGKANQLAVLPDLGSGAEGFQSYPEDLADDVRQRAAAFARSEGLGLVDLVPATPPTVAALDLLNQVEPKTYRSGRWERGISAGVAILVDPKAVRGLGITPPADPAEFVAVARRVKDRDGVSVDLAVARDLPAGPYDLSTRAARLRKLGKRPALWTAGSVLGYLAVLGVTLWTWPWGLIAAGLYSLQPLLVFAGTPLRPRDLWVTSVFRVAYQPYLWVRTLAGRWRTAAEVKQEKDMLAAVPAYTEEIERGTERFFEPRRQDCPSCSSESVRPHVRSVDLVQRKPGEFTMDRCDSCGLVFQNPRLSTAGLDFYYRDFYDGHGASAAEAVFAGKPEPYYDRARMVQPFTTPRTWLDVGGGHGHFCRGAKEILPDTRFDGLDQGAAIEDAETLGWITRGYRGNFKDFADGLRGRYDVISMHHYLEHVRDPWEELDIVADTLPDGGYLLIEVPDPEWRLAKLFGRYWMPWFQPQHQNMLPIGSLKQALAERGLRPVAEERAKAHQCNDFALSSYLMLADIAPRSPAPWRPHKPKLKGLRSTAVWSVGIPWLVVAGLLDKTVNRFIANRSDRGNAYRVLAHKESL</sequence>
<dbReference type="InterPro" id="IPR029063">
    <property type="entry name" value="SAM-dependent_MTases_sf"/>
</dbReference>
<evidence type="ECO:0000313" key="2">
    <source>
        <dbReference type="EMBL" id="ALG09062.1"/>
    </source>
</evidence>
<dbReference type="Gene3D" id="3.40.50.150">
    <property type="entry name" value="Vaccinia Virus protein VP39"/>
    <property type="match status" value="1"/>
</dbReference>
<dbReference type="SUPFAM" id="SSF53335">
    <property type="entry name" value="S-adenosyl-L-methionine-dependent methyltransferases"/>
    <property type="match status" value="1"/>
</dbReference>
<protein>
    <recommendedName>
        <fullName evidence="4">Methyltransferase type 12</fullName>
    </recommendedName>
</protein>
<keyword evidence="1" id="KW-1133">Transmembrane helix</keyword>
<dbReference type="KEGG" id="kphy:AOZ06_20985"/>
<dbReference type="OrthoDB" id="3779937at2"/>
<dbReference type="STRING" id="860235.AOZ06_20985"/>
<evidence type="ECO:0000256" key="1">
    <source>
        <dbReference type="SAM" id="Phobius"/>
    </source>
</evidence>
<keyword evidence="3" id="KW-1185">Reference proteome</keyword>
<accession>A0A0N9I071</accession>
<evidence type="ECO:0000313" key="3">
    <source>
        <dbReference type="Proteomes" id="UP000063699"/>
    </source>
</evidence>
<gene>
    <name evidence="2" type="ORF">AOZ06_20985</name>
</gene>
<dbReference type="CDD" id="cd02440">
    <property type="entry name" value="AdoMet_MTases"/>
    <property type="match status" value="1"/>
</dbReference>